<evidence type="ECO:0000313" key="1">
    <source>
        <dbReference type="EMBL" id="KAJ3833628.1"/>
    </source>
</evidence>
<gene>
    <name evidence="1" type="ORF">F5878DRAFT_665484</name>
</gene>
<evidence type="ECO:0000313" key="2">
    <source>
        <dbReference type="Proteomes" id="UP001163846"/>
    </source>
</evidence>
<dbReference type="AlphaFoldDB" id="A0AA38NZQ2"/>
<organism evidence="1 2">
    <name type="scientific">Lentinula raphanica</name>
    <dbReference type="NCBI Taxonomy" id="153919"/>
    <lineage>
        <taxon>Eukaryota</taxon>
        <taxon>Fungi</taxon>
        <taxon>Dikarya</taxon>
        <taxon>Basidiomycota</taxon>
        <taxon>Agaricomycotina</taxon>
        <taxon>Agaricomycetes</taxon>
        <taxon>Agaricomycetidae</taxon>
        <taxon>Agaricales</taxon>
        <taxon>Marasmiineae</taxon>
        <taxon>Omphalotaceae</taxon>
        <taxon>Lentinula</taxon>
    </lineage>
</organism>
<accession>A0AA38NZQ2</accession>
<protein>
    <submittedName>
        <fullName evidence="1">Uncharacterized protein</fullName>
    </submittedName>
</protein>
<dbReference type="Proteomes" id="UP001163846">
    <property type="component" value="Unassembled WGS sequence"/>
</dbReference>
<sequence length="144" mass="16785">MVSLLHLREMHLRPFRREGRTMHTFLYFHPEADTPFVQRYAFGAYPNEPTRPYEIIMDLMSSEYVAPNATIHSLHQLPNESSPERGACFILLFLNNEDPPDRTFFSDPIEPISEFHVIVIGIFRDGNVRSINDENIQALLDYFA</sequence>
<name>A0AA38NZQ2_9AGAR</name>
<comment type="caution">
    <text evidence="1">The sequence shown here is derived from an EMBL/GenBank/DDBJ whole genome shotgun (WGS) entry which is preliminary data.</text>
</comment>
<keyword evidence="2" id="KW-1185">Reference proteome</keyword>
<reference evidence="1" key="1">
    <citation type="submission" date="2022-08" db="EMBL/GenBank/DDBJ databases">
        <authorList>
            <consortium name="DOE Joint Genome Institute"/>
            <person name="Min B."/>
            <person name="Riley R."/>
            <person name="Sierra-Patev S."/>
            <person name="Naranjo-Ortiz M."/>
            <person name="Looney B."/>
            <person name="Konkel Z."/>
            <person name="Slot J.C."/>
            <person name="Sakamoto Y."/>
            <person name="Steenwyk J.L."/>
            <person name="Rokas A."/>
            <person name="Carro J."/>
            <person name="Camarero S."/>
            <person name="Ferreira P."/>
            <person name="Molpeceres G."/>
            <person name="Ruiz-Duenas F.J."/>
            <person name="Serrano A."/>
            <person name="Henrissat B."/>
            <person name="Drula E."/>
            <person name="Hughes K.W."/>
            <person name="Mata J.L."/>
            <person name="Ishikawa N.K."/>
            <person name="Vargas-Isla R."/>
            <person name="Ushijima S."/>
            <person name="Smith C.A."/>
            <person name="Ahrendt S."/>
            <person name="Andreopoulos W."/>
            <person name="He G."/>
            <person name="Labutti K."/>
            <person name="Lipzen A."/>
            <person name="Ng V."/>
            <person name="Sandor L."/>
            <person name="Barry K."/>
            <person name="Martinez A.T."/>
            <person name="Xiao Y."/>
            <person name="Gibbons J.G."/>
            <person name="Terashima K."/>
            <person name="Hibbett D.S."/>
            <person name="Grigoriev I.V."/>
        </authorList>
    </citation>
    <scope>NUCLEOTIDE SEQUENCE</scope>
    <source>
        <strain evidence="1">TFB9207</strain>
    </source>
</reference>
<dbReference type="EMBL" id="MU806660">
    <property type="protein sequence ID" value="KAJ3833628.1"/>
    <property type="molecule type" value="Genomic_DNA"/>
</dbReference>
<proteinExistence type="predicted"/>